<organism evidence="2 3">
    <name type="scientific">Actinomadura madurae</name>
    <dbReference type="NCBI Taxonomy" id="1993"/>
    <lineage>
        <taxon>Bacteria</taxon>
        <taxon>Bacillati</taxon>
        <taxon>Actinomycetota</taxon>
        <taxon>Actinomycetes</taxon>
        <taxon>Streptosporangiales</taxon>
        <taxon>Thermomonosporaceae</taxon>
        <taxon>Actinomadura</taxon>
    </lineage>
</organism>
<evidence type="ECO:0000259" key="1">
    <source>
        <dbReference type="Pfam" id="PF24831"/>
    </source>
</evidence>
<gene>
    <name evidence="2" type="ORF">SAMN04489713_104259</name>
</gene>
<dbReference type="RefSeq" id="WP_075021082.1">
    <property type="nucleotide sequence ID" value="NZ_FOVH01000004.1"/>
</dbReference>
<dbReference type="Pfam" id="PF24831">
    <property type="entry name" value="DUF7715"/>
    <property type="match status" value="1"/>
</dbReference>
<evidence type="ECO:0000313" key="3">
    <source>
        <dbReference type="Proteomes" id="UP000183413"/>
    </source>
</evidence>
<evidence type="ECO:0000313" key="2">
    <source>
        <dbReference type="EMBL" id="SFO14375.1"/>
    </source>
</evidence>
<dbReference type="AlphaFoldDB" id="A0A1I5ES80"/>
<accession>A0A1I5ES80</accession>
<dbReference type="STRING" id="1993.SAMN04489713_104259"/>
<keyword evidence="3" id="KW-1185">Reference proteome</keyword>
<dbReference type="InParanoid" id="A0A1I5ES80"/>
<reference evidence="2 3" key="1">
    <citation type="submission" date="2016-10" db="EMBL/GenBank/DDBJ databases">
        <authorList>
            <person name="de Groot N.N."/>
        </authorList>
    </citation>
    <scope>NUCLEOTIDE SEQUENCE [LARGE SCALE GENOMIC DNA]</scope>
    <source>
        <strain evidence="2 3">DSM 43067</strain>
    </source>
</reference>
<proteinExistence type="predicted"/>
<dbReference type="InterPro" id="IPR056132">
    <property type="entry name" value="DUF7715"/>
</dbReference>
<protein>
    <recommendedName>
        <fullName evidence="1">DUF7715 domain-containing protein</fullName>
    </recommendedName>
</protein>
<feature type="domain" description="DUF7715" evidence="1">
    <location>
        <begin position="1"/>
        <end position="73"/>
    </location>
</feature>
<dbReference type="Proteomes" id="UP000183413">
    <property type="component" value="Unassembled WGS sequence"/>
</dbReference>
<dbReference type="EMBL" id="FOVH01000004">
    <property type="protein sequence ID" value="SFO14375.1"/>
    <property type="molecule type" value="Genomic_DNA"/>
</dbReference>
<name>A0A1I5ES80_9ACTN</name>
<sequence length="122" mass="12964">MRFLVAPSEPGGLMDDVSCARPGELLYLPIECDNPECRCGKVFRGIASGHATTTALVADVPADEDAMCQMTAGAVLRDYPILRGQLPGGEVLEAVRLLSGLAYLRDVGDVVRVADVDEVMAE</sequence>